<sequence length="162" mass="18047">MPDNVKITTSSSSKAAAGSMGWFTFENVIAFAVLIAYGFFIYFLIGKVDSGDPSWSRLIYLFSGVEAIVFAAVGFLFGKEVNRKRAEKAETEKKEIEEQKEKIKDEKVEEHNKGLVLGAMIMQAENGQKKPTTERGLEMAIPPSTLQDIADKAKKMYPELDK</sequence>
<keyword evidence="4" id="KW-1185">Reference proteome</keyword>
<name>A0A7X2ZR16_9FLAO</name>
<keyword evidence="2" id="KW-1133">Transmembrane helix</keyword>
<keyword evidence="2" id="KW-0812">Transmembrane</keyword>
<protein>
    <submittedName>
        <fullName evidence="3">Uncharacterized protein</fullName>
    </submittedName>
</protein>
<evidence type="ECO:0000256" key="1">
    <source>
        <dbReference type="SAM" id="Coils"/>
    </source>
</evidence>
<feature type="transmembrane region" description="Helical" evidence="2">
    <location>
        <begin position="57"/>
        <end position="78"/>
    </location>
</feature>
<comment type="caution">
    <text evidence="3">The sequence shown here is derived from an EMBL/GenBank/DDBJ whole genome shotgun (WGS) entry which is preliminary data.</text>
</comment>
<evidence type="ECO:0000256" key="2">
    <source>
        <dbReference type="SAM" id="Phobius"/>
    </source>
</evidence>
<evidence type="ECO:0000313" key="4">
    <source>
        <dbReference type="Proteomes" id="UP000540519"/>
    </source>
</evidence>
<reference evidence="3 4" key="1">
    <citation type="journal article" date="2019" name="Mar. Drugs">
        <title>Comparative Genomics and CAZyme Genome Repertoires of Marine Zobellia amurskyensis KMM 3526(T) and Zobellia laminariae KMM 3676(T).</title>
        <authorList>
            <person name="Chernysheva N."/>
            <person name="Bystritskaya E."/>
            <person name="Stenkova A."/>
            <person name="Golovkin I."/>
            <person name="Nedashkovskaya O."/>
            <person name="Isaeva M."/>
        </authorList>
    </citation>
    <scope>NUCLEOTIDE SEQUENCE [LARGE SCALE GENOMIC DNA]</scope>
    <source>
        <strain evidence="3 4">KMM 3526</strain>
    </source>
</reference>
<dbReference type="AlphaFoldDB" id="A0A7X2ZR16"/>
<feature type="transmembrane region" description="Helical" evidence="2">
    <location>
        <begin position="21"/>
        <end position="45"/>
    </location>
</feature>
<dbReference type="EMBL" id="RCNR01000004">
    <property type="protein sequence ID" value="MUH34768.1"/>
    <property type="molecule type" value="Genomic_DNA"/>
</dbReference>
<proteinExistence type="predicted"/>
<dbReference type="OrthoDB" id="1444417at2"/>
<organism evidence="3 4">
    <name type="scientific">Zobellia amurskyensis</name>
    <dbReference type="NCBI Taxonomy" id="248905"/>
    <lineage>
        <taxon>Bacteria</taxon>
        <taxon>Pseudomonadati</taxon>
        <taxon>Bacteroidota</taxon>
        <taxon>Flavobacteriia</taxon>
        <taxon>Flavobacteriales</taxon>
        <taxon>Flavobacteriaceae</taxon>
        <taxon>Zobellia</taxon>
    </lineage>
</organism>
<accession>A0A7X2ZR16</accession>
<gene>
    <name evidence="3" type="ORF">D9O36_02840</name>
</gene>
<keyword evidence="1" id="KW-0175">Coiled coil</keyword>
<dbReference type="RefSeq" id="WP_155598760.1">
    <property type="nucleotide sequence ID" value="NZ_RCNR01000004.1"/>
</dbReference>
<evidence type="ECO:0000313" key="3">
    <source>
        <dbReference type="EMBL" id="MUH34768.1"/>
    </source>
</evidence>
<dbReference type="Proteomes" id="UP000540519">
    <property type="component" value="Unassembled WGS sequence"/>
</dbReference>
<keyword evidence="2" id="KW-0472">Membrane</keyword>
<feature type="coiled-coil region" evidence="1">
    <location>
        <begin position="79"/>
        <end position="113"/>
    </location>
</feature>